<feature type="transmembrane region" description="Helical" evidence="6">
    <location>
        <begin position="71"/>
        <end position="93"/>
    </location>
</feature>
<dbReference type="InterPro" id="IPR036013">
    <property type="entry name" value="Band_7/SPFH_dom_sf"/>
</dbReference>
<comment type="subunit">
    <text evidence="6">HflC and HflK may interact to form a multimeric complex.</text>
</comment>
<dbReference type="InterPro" id="IPR020980">
    <property type="entry name" value="Membrane_HflK_N"/>
</dbReference>
<dbReference type="PRINTS" id="PR00721">
    <property type="entry name" value="STOMATIN"/>
</dbReference>
<dbReference type="Gene3D" id="3.30.479.30">
    <property type="entry name" value="Band 7 domain"/>
    <property type="match status" value="1"/>
</dbReference>
<feature type="coiled-coil region" evidence="7">
    <location>
        <begin position="249"/>
        <end position="291"/>
    </location>
</feature>
<evidence type="ECO:0000256" key="6">
    <source>
        <dbReference type="RuleBase" id="RU364113"/>
    </source>
</evidence>
<dbReference type="NCBIfam" id="TIGR01933">
    <property type="entry name" value="hflK"/>
    <property type="match status" value="1"/>
</dbReference>
<dbReference type="PANTHER" id="PTHR43327">
    <property type="entry name" value="STOMATIN-LIKE PROTEIN 2, MITOCHONDRIAL"/>
    <property type="match status" value="1"/>
</dbReference>
<sequence>MAWNEPGNNNGNNGRDKDPWGNNDRGSQRPGGREQGPPDLDEVFNKLSQKLGGKFGKKGGGSSPTSGGGGAIGFGVVALISIAVWFFAGFYTIGEAEQGIILRLGKYEPEVVVEPGLNWRPRFIDEYRAVNVQAIRSLRASGLMLTKDENVVTVAMDVQYRVADPYKYLYRVTNADDSLRQATDSALRAVIGDSLMDSILTSGRQQIRQSTQETLNQIIDSYDMGLVIVDVNFQSARPPEQVKDAFDDAIAAREDEERFEREAEAYRNDILPKATGRAERLKKEAQGYTERVTNEALGQVAQFEKLLPEYQAAPEVTRDRLYLDTMEEVYSSTSKVLIDSESTGNMLYLPIDKLAGQEGTTQTKRKSSSSSTYDKIELESQSTKSTTNTPSRSTSTRQGRY</sequence>
<evidence type="ECO:0000256" key="2">
    <source>
        <dbReference type="ARBA" id="ARBA00006971"/>
    </source>
</evidence>
<keyword evidence="7" id="KW-0175">Coiled coil</keyword>
<name>A0A511QI06_9VIBR</name>
<feature type="region of interest" description="Disordered" evidence="8">
    <location>
        <begin position="357"/>
        <end position="401"/>
    </location>
</feature>
<evidence type="ECO:0000256" key="4">
    <source>
        <dbReference type="ARBA" id="ARBA00022989"/>
    </source>
</evidence>
<protein>
    <recommendedName>
        <fullName evidence="6">Protein HflK</fullName>
    </recommendedName>
</protein>
<reference evidence="10 11" key="1">
    <citation type="submission" date="2019-07" db="EMBL/GenBank/DDBJ databases">
        <title>Whole genome shotgun sequence of Vibrio sagamiensis NBRC 104589.</title>
        <authorList>
            <person name="Hosoyama A."/>
            <person name="Uohara A."/>
            <person name="Ohji S."/>
            <person name="Ichikawa N."/>
        </authorList>
    </citation>
    <scope>NUCLEOTIDE SEQUENCE [LARGE SCALE GENOMIC DNA]</scope>
    <source>
        <strain evidence="10 11">NBRC 104589</strain>
    </source>
</reference>
<dbReference type="GO" id="GO:0016020">
    <property type="term" value="C:membrane"/>
    <property type="evidence" value="ECO:0007669"/>
    <property type="project" value="UniProtKB-SubCell"/>
</dbReference>
<proteinExistence type="inferred from homology"/>
<keyword evidence="11" id="KW-1185">Reference proteome</keyword>
<dbReference type="Pfam" id="PF01145">
    <property type="entry name" value="Band_7"/>
    <property type="match status" value="1"/>
</dbReference>
<evidence type="ECO:0000256" key="5">
    <source>
        <dbReference type="ARBA" id="ARBA00023136"/>
    </source>
</evidence>
<evidence type="ECO:0000256" key="3">
    <source>
        <dbReference type="ARBA" id="ARBA00022692"/>
    </source>
</evidence>
<dbReference type="RefSeq" id="WP_039980042.1">
    <property type="nucleotide sequence ID" value="NZ_BAOJ01000026.1"/>
</dbReference>
<evidence type="ECO:0000256" key="1">
    <source>
        <dbReference type="ARBA" id="ARBA00004167"/>
    </source>
</evidence>
<feature type="compositionally biased region" description="Low complexity" evidence="8">
    <location>
        <begin position="382"/>
        <end position="401"/>
    </location>
</feature>
<dbReference type="OrthoDB" id="9779595at2"/>
<dbReference type="InterPro" id="IPR010201">
    <property type="entry name" value="HflK"/>
</dbReference>
<dbReference type="InterPro" id="IPR001107">
    <property type="entry name" value="Band_7"/>
</dbReference>
<dbReference type="EMBL" id="BJXJ01000032">
    <property type="protein sequence ID" value="GEM76807.1"/>
    <property type="molecule type" value="Genomic_DNA"/>
</dbReference>
<dbReference type="InterPro" id="IPR001972">
    <property type="entry name" value="Stomatin_HflK_fam"/>
</dbReference>
<keyword evidence="5 6" id="KW-0472">Membrane</keyword>
<comment type="function">
    <text evidence="6">HflC and HflK could encode or regulate a protease.</text>
</comment>
<gene>
    <name evidence="10" type="primary">hflK</name>
    <name evidence="10" type="ORF">VSA01S_29190</name>
</gene>
<dbReference type="SUPFAM" id="SSF117892">
    <property type="entry name" value="Band 7/SPFH domain"/>
    <property type="match status" value="1"/>
</dbReference>
<comment type="similarity">
    <text evidence="2 6">Belongs to the band 7/mec-2 family. HflK subfamily.</text>
</comment>
<comment type="caution">
    <text evidence="10">The sequence shown here is derived from an EMBL/GenBank/DDBJ whole genome shotgun (WGS) entry which is preliminary data.</text>
</comment>
<dbReference type="AlphaFoldDB" id="A0A511QI06"/>
<evidence type="ECO:0000259" key="9">
    <source>
        <dbReference type="SMART" id="SM00244"/>
    </source>
</evidence>
<feature type="region of interest" description="Disordered" evidence="8">
    <location>
        <begin position="1"/>
        <end position="41"/>
    </location>
</feature>
<evidence type="ECO:0000313" key="11">
    <source>
        <dbReference type="Proteomes" id="UP000321922"/>
    </source>
</evidence>
<evidence type="ECO:0000256" key="8">
    <source>
        <dbReference type="SAM" id="MobiDB-lite"/>
    </source>
</evidence>
<evidence type="ECO:0000256" key="7">
    <source>
        <dbReference type="SAM" id="Coils"/>
    </source>
</evidence>
<dbReference type="InterPro" id="IPR050710">
    <property type="entry name" value="Band7/mec-2_domain"/>
</dbReference>
<keyword evidence="3 6" id="KW-0812">Transmembrane</keyword>
<dbReference type="FunFam" id="3.30.479.30:FF:000007">
    <property type="entry name" value="Protein HflK"/>
    <property type="match status" value="1"/>
</dbReference>
<feature type="domain" description="Band 7" evidence="9">
    <location>
        <begin position="88"/>
        <end position="250"/>
    </location>
</feature>
<organism evidence="10 11">
    <name type="scientific">Vibrio sagamiensis NBRC 104589</name>
    <dbReference type="NCBI Taxonomy" id="1219064"/>
    <lineage>
        <taxon>Bacteria</taxon>
        <taxon>Pseudomonadati</taxon>
        <taxon>Pseudomonadota</taxon>
        <taxon>Gammaproteobacteria</taxon>
        <taxon>Vibrionales</taxon>
        <taxon>Vibrionaceae</taxon>
        <taxon>Vibrio</taxon>
    </lineage>
</organism>
<comment type="subcellular location">
    <subcellularLocation>
        <location evidence="1">Membrane</location>
        <topology evidence="1">Single-pass membrane protein</topology>
    </subcellularLocation>
</comment>
<keyword evidence="4 6" id="KW-1133">Transmembrane helix</keyword>
<dbReference type="CDD" id="cd03404">
    <property type="entry name" value="SPFH_HflK"/>
    <property type="match status" value="1"/>
</dbReference>
<dbReference type="SMART" id="SM00244">
    <property type="entry name" value="PHB"/>
    <property type="match status" value="1"/>
</dbReference>
<dbReference type="PANTHER" id="PTHR43327:SF2">
    <property type="entry name" value="MODULATOR OF FTSH PROTEASE HFLK"/>
    <property type="match status" value="1"/>
</dbReference>
<dbReference type="Pfam" id="PF12221">
    <property type="entry name" value="HflK_N"/>
    <property type="match status" value="1"/>
</dbReference>
<dbReference type="Proteomes" id="UP000321922">
    <property type="component" value="Unassembled WGS sequence"/>
</dbReference>
<evidence type="ECO:0000313" key="10">
    <source>
        <dbReference type="EMBL" id="GEM76807.1"/>
    </source>
</evidence>
<accession>A0A511QI06</accession>